<proteinExistence type="inferred from homology"/>
<evidence type="ECO:0000313" key="10">
    <source>
        <dbReference type="Proteomes" id="UP001255856"/>
    </source>
</evidence>
<sequence length="614" mass="64050">MALRQRCLGLVAGALKASSSGSALCHASRGSVPSALAIGSAPRGWVLRGCLGSLRPFSSDLPEHTELAMPALSPTMERGNILEWKKKVGDSIAPGDVYCEVETDKASMEWEAQEEGFLAKIVAPDNTKDIPVGQVVAVLVEDENDIAAFADFEPGSAAAASKKPAEDKPAAASAPKKSPGKSWPPHEVLAMPALSPTMEAGNILSWKKKVGDTVAPGDVWAEVETDKASMDWESQEEGVVAQILVPDGAQGIAVGQPVVVLVEEGAEVEPFAEFTAADAEGGAEPAPAAEEPKKAESKKPEPKKAAPAAKKPAKAAAPASGERVVASPYAKKLAAEAGVSLQGVAGSGEGGRVVASDVRELVESGAAQASGADASFEPVASEGAFTDIPHSQIRRVTAQRLLQSKQQVPHYYLTASARVDALLALRGRLNKDLAAVEGGKLSVNDFIVKAAALTLRRFPDVNASWHGDFIRQYADVDVSIAVQTPAGLMVPIVRDADLKGLSAISADVKALAGKAKEGKLRPEEFTGGTFTISNLGMYGVKQFAAIINPPQACILAVGAAQPKVVRAADGAGFEEAQVLEFTLSCDHRVVDGALGAQWLQVFKRYLENPASMLL</sequence>
<dbReference type="SUPFAM" id="SSF52777">
    <property type="entry name" value="CoA-dependent acyltransferases"/>
    <property type="match status" value="1"/>
</dbReference>
<evidence type="ECO:0000256" key="6">
    <source>
        <dbReference type="SAM" id="MobiDB-lite"/>
    </source>
</evidence>
<dbReference type="InterPro" id="IPR023213">
    <property type="entry name" value="CAT-like_dom_sf"/>
</dbReference>
<feature type="domain" description="Peripheral subunit-binding (PSBD)" evidence="8">
    <location>
        <begin position="325"/>
        <end position="362"/>
    </location>
</feature>
<comment type="similarity">
    <text evidence="1 5">Belongs to the 2-oxoacid dehydrogenase family.</text>
</comment>
<dbReference type="Pfam" id="PF00364">
    <property type="entry name" value="Biotin_lipoyl"/>
    <property type="match status" value="2"/>
</dbReference>
<dbReference type="GO" id="GO:0006086">
    <property type="term" value="P:pyruvate decarboxylation to acetyl-CoA"/>
    <property type="evidence" value="ECO:0007669"/>
    <property type="project" value="InterPro"/>
</dbReference>
<dbReference type="InterPro" id="IPR036625">
    <property type="entry name" value="E3-bd_dom_sf"/>
</dbReference>
<dbReference type="GO" id="GO:0045254">
    <property type="term" value="C:pyruvate dehydrogenase complex"/>
    <property type="evidence" value="ECO:0007669"/>
    <property type="project" value="UniProtKB-UniRule"/>
</dbReference>
<dbReference type="InterPro" id="IPR001078">
    <property type="entry name" value="2-oxoacid_DH_actylTfrase"/>
</dbReference>
<evidence type="ECO:0000256" key="4">
    <source>
        <dbReference type="ARBA" id="ARBA00023315"/>
    </source>
</evidence>
<dbReference type="PROSITE" id="PS50968">
    <property type="entry name" value="BIOTINYL_LIPOYL"/>
    <property type="match status" value="2"/>
</dbReference>
<dbReference type="Pfam" id="PF00198">
    <property type="entry name" value="2-oxoacid_dh"/>
    <property type="match status" value="1"/>
</dbReference>
<dbReference type="NCBIfam" id="TIGR01349">
    <property type="entry name" value="PDHac_trf_mito"/>
    <property type="match status" value="1"/>
</dbReference>
<dbReference type="PANTHER" id="PTHR23151">
    <property type="entry name" value="DIHYDROLIPOAMIDE ACETYL/SUCCINYL-TRANSFERASE-RELATED"/>
    <property type="match status" value="1"/>
</dbReference>
<dbReference type="GO" id="GO:0004742">
    <property type="term" value="F:dihydrolipoyllysine-residue acetyltransferase activity"/>
    <property type="evidence" value="ECO:0007669"/>
    <property type="project" value="UniProtKB-UniRule"/>
</dbReference>
<comment type="subcellular location">
    <subcellularLocation>
        <location evidence="5">Mitochondrion</location>
    </subcellularLocation>
</comment>
<gene>
    <name evidence="9" type="ORF">QBZ16_000131</name>
</gene>
<feature type="compositionally biased region" description="Low complexity" evidence="6">
    <location>
        <begin position="305"/>
        <end position="321"/>
    </location>
</feature>
<organism evidence="9 10">
    <name type="scientific">Prototheca wickerhamii</name>
    <dbReference type="NCBI Taxonomy" id="3111"/>
    <lineage>
        <taxon>Eukaryota</taxon>
        <taxon>Viridiplantae</taxon>
        <taxon>Chlorophyta</taxon>
        <taxon>core chlorophytes</taxon>
        <taxon>Trebouxiophyceae</taxon>
        <taxon>Chlorellales</taxon>
        <taxon>Chlorellaceae</taxon>
        <taxon>Prototheca</taxon>
    </lineage>
</organism>
<comment type="cofactor">
    <cofactor evidence="5">
        <name>(R)-lipoate</name>
        <dbReference type="ChEBI" id="CHEBI:83088"/>
    </cofactor>
    <text evidence="5">Binds 2 lipoyl cofactors covalently.</text>
</comment>
<dbReference type="SUPFAM" id="SSF47005">
    <property type="entry name" value="Peripheral subunit-binding domain of 2-oxo acid dehydrogenase complex"/>
    <property type="match status" value="1"/>
</dbReference>
<dbReference type="PROSITE" id="PS51826">
    <property type="entry name" value="PSBD"/>
    <property type="match status" value="1"/>
</dbReference>
<dbReference type="EC" id="2.3.1.12" evidence="5"/>
<keyword evidence="3 5" id="KW-0450">Lipoyl</keyword>
<dbReference type="AlphaFoldDB" id="A0AAD9IMB3"/>
<dbReference type="GO" id="GO:0005739">
    <property type="term" value="C:mitochondrion"/>
    <property type="evidence" value="ECO:0007669"/>
    <property type="project" value="UniProtKB-SubCell"/>
</dbReference>
<dbReference type="FunFam" id="3.30.559.10:FF:000003">
    <property type="entry name" value="Acetyltransferase component of pyruvate dehydrogenase complex"/>
    <property type="match status" value="1"/>
</dbReference>
<evidence type="ECO:0000256" key="3">
    <source>
        <dbReference type="ARBA" id="ARBA00022823"/>
    </source>
</evidence>
<feature type="region of interest" description="Disordered" evidence="6">
    <location>
        <begin position="159"/>
        <end position="184"/>
    </location>
</feature>
<dbReference type="InterPro" id="IPR004167">
    <property type="entry name" value="PSBD"/>
</dbReference>
<name>A0AAD9IMB3_PROWI</name>
<dbReference type="Gene3D" id="2.40.50.100">
    <property type="match status" value="2"/>
</dbReference>
<comment type="function">
    <text evidence="5">The pyruvate dehydrogenase complex catalyzes the overall conversion of pyruvate to acetyl-CoA and CO(2).</text>
</comment>
<accession>A0AAD9IMB3</accession>
<evidence type="ECO:0000313" key="9">
    <source>
        <dbReference type="EMBL" id="KAK2080278.1"/>
    </source>
</evidence>
<feature type="region of interest" description="Disordered" evidence="6">
    <location>
        <begin position="277"/>
        <end position="321"/>
    </location>
</feature>
<dbReference type="Pfam" id="PF02817">
    <property type="entry name" value="E3_binding"/>
    <property type="match status" value="1"/>
</dbReference>
<dbReference type="InterPro" id="IPR006257">
    <property type="entry name" value="LAT1"/>
</dbReference>
<feature type="domain" description="Lipoyl-binding" evidence="7">
    <location>
        <begin position="64"/>
        <end position="140"/>
    </location>
</feature>
<evidence type="ECO:0000256" key="2">
    <source>
        <dbReference type="ARBA" id="ARBA00022679"/>
    </source>
</evidence>
<dbReference type="InterPro" id="IPR011053">
    <property type="entry name" value="Single_hybrid_motif"/>
</dbReference>
<comment type="catalytic activity">
    <reaction evidence="5">
        <text>N(6)-[(R)-dihydrolipoyl]-L-lysyl-[protein] + acetyl-CoA = N(6)-[(R)-S(8)-acetyldihydrolipoyl]-L-lysyl-[protein] + CoA</text>
        <dbReference type="Rhea" id="RHEA:17017"/>
        <dbReference type="Rhea" id="RHEA-COMP:10475"/>
        <dbReference type="Rhea" id="RHEA-COMP:10478"/>
        <dbReference type="ChEBI" id="CHEBI:57287"/>
        <dbReference type="ChEBI" id="CHEBI:57288"/>
        <dbReference type="ChEBI" id="CHEBI:83100"/>
        <dbReference type="ChEBI" id="CHEBI:83111"/>
        <dbReference type="EC" id="2.3.1.12"/>
    </reaction>
</comment>
<feature type="domain" description="Lipoyl-binding" evidence="7">
    <location>
        <begin position="186"/>
        <end position="262"/>
    </location>
</feature>
<comment type="caution">
    <text evidence="9">The sequence shown here is derived from an EMBL/GenBank/DDBJ whole genome shotgun (WGS) entry which is preliminary data.</text>
</comment>
<dbReference type="Proteomes" id="UP001255856">
    <property type="component" value="Unassembled WGS sequence"/>
</dbReference>
<feature type="compositionally biased region" description="Low complexity" evidence="6">
    <location>
        <begin position="277"/>
        <end position="289"/>
    </location>
</feature>
<dbReference type="Gene3D" id="3.30.559.10">
    <property type="entry name" value="Chloramphenicol acetyltransferase-like domain"/>
    <property type="match status" value="1"/>
</dbReference>
<feature type="compositionally biased region" description="Basic and acidic residues" evidence="6">
    <location>
        <begin position="290"/>
        <end position="304"/>
    </location>
</feature>
<dbReference type="PANTHER" id="PTHR23151:SF90">
    <property type="entry name" value="DIHYDROLIPOYLLYSINE-RESIDUE ACETYLTRANSFERASE COMPONENT OF PYRUVATE DEHYDROGENASE COMPLEX, MITOCHONDRIAL-RELATED"/>
    <property type="match status" value="1"/>
</dbReference>
<feature type="compositionally biased region" description="Low complexity" evidence="6">
    <location>
        <begin position="170"/>
        <end position="184"/>
    </location>
</feature>
<evidence type="ECO:0000256" key="1">
    <source>
        <dbReference type="ARBA" id="ARBA00007317"/>
    </source>
</evidence>
<dbReference type="InterPro" id="IPR045257">
    <property type="entry name" value="E2/Pdx1"/>
</dbReference>
<evidence type="ECO:0000256" key="5">
    <source>
        <dbReference type="RuleBase" id="RU361137"/>
    </source>
</evidence>
<protein>
    <recommendedName>
        <fullName evidence="5">Acetyltransferase component of pyruvate dehydrogenase complex</fullName>
        <ecNumber evidence="5">2.3.1.12</ecNumber>
    </recommendedName>
</protein>
<reference evidence="9" key="1">
    <citation type="submission" date="2021-01" db="EMBL/GenBank/DDBJ databases">
        <authorList>
            <person name="Eckstrom K.M.E."/>
        </authorList>
    </citation>
    <scope>NUCLEOTIDE SEQUENCE</scope>
    <source>
        <strain evidence="9">UVCC 0001</strain>
    </source>
</reference>
<evidence type="ECO:0000259" key="8">
    <source>
        <dbReference type="PROSITE" id="PS51826"/>
    </source>
</evidence>
<dbReference type="CDD" id="cd06849">
    <property type="entry name" value="lipoyl_domain"/>
    <property type="match status" value="2"/>
</dbReference>
<dbReference type="InterPro" id="IPR000089">
    <property type="entry name" value="Biotin_lipoyl"/>
</dbReference>
<dbReference type="EMBL" id="JASFZW010000001">
    <property type="protein sequence ID" value="KAK2080278.1"/>
    <property type="molecule type" value="Genomic_DNA"/>
</dbReference>
<dbReference type="SUPFAM" id="SSF51230">
    <property type="entry name" value="Single hybrid motif"/>
    <property type="match status" value="2"/>
</dbReference>
<dbReference type="FunFam" id="2.40.50.100:FF:000010">
    <property type="entry name" value="Acetyltransferase component of pyruvate dehydrogenase complex"/>
    <property type="match status" value="2"/>
</dbReference>
<evidence type="ECO:0000259" key="7">
    <source>
        <dbReference type="PROSITE" id="PS50968"/>
    </source>
</evidence>
<dbReference type="Gene3D" id="4.10.320.10">
    <property type="entry name" value="E3-binding domain"/>
    <property type="match status" value="1"/>
</dbReference>
<keyword evidence="10" id="KW-1185">Reference proteome</keyword>
<keyword evidence="4 5" id="KW-0012">Acyltransferase</keyword>
<keyword evidence="2 5" id="KW-0808">Transferase</keyword>